<evidence type="ECO:0008006" key="3">
    <source>
        <dbReference type="Google" id="ProtNLM"/>
    </source>
</evidence>
<comment type="caution">
    <text evidence="1">The sequence shown here is derived from an EMBL/GenBank/DDBJ whole genome shotgun (WGS) entry which is preliminary data.</text>
</comment>
<dbReference type="AlphaFoldDB" id="A0A1R1I5A8"/>
<sequence>MTINHVRFTSRKLAESLEGNPYMAVISITDPTTPEARLDPLFRHVLRLSFFDAVPADEYQPALPGLFDRNMARSISGFVEELHAAPFEMTVMVHCEYGVSRSAAVALFVEAFSGAPLEAREFTYEANPWVLDTLLALHPALSVDVPTPDGRRERRIANRE</sequence>
<dbReference type="RefSeq" id="WP_076095077.1">
    <property type="nucleotide sequence ID" value="NZ_MTHD01000003.1"/>
</dbReference>
<proteinExistence type="predicted"/>
<protein>
    <recommendedName>
        <fullName evidence="3">Tyrosine specific protein phosphatases domain-containing protein</fullName>
    </recommendedName>
</protein>
<dbReference type="InterPro" id="IPR016130">
    <property type="entry name" value="Tyr_Pase_AS"/>
</dbReference>
<organism evidence="1 2">
    <name type="scientific">Azonexus hydrophilus</name>
    <dbReference type="NCBI Taxonomy" id="418702"/>
    <lineage>
        <taxon>Bacteria</taxon>
        <taxon>Pseudomonadati</taxon>
        <taxon>Pseudomonadota</taxon>
        <taxon>Betaproteobacteria</taxon>
        <taxon>Rhodocyclales</taxon>
        <taxon>Azonexaceae</taxon>
        <taxon>Azonexus</taxon>
    </lineage>
</organism>
<keyword evidence="2" id="KW-1185">Reference proteome</keyword>
<dbReference type="SUPFAM" id="SSF52799">
    <property type="entry name" value="(Phosphotyrosine protein) phosphatases II"/>
    <property type="match status" value="1"/>
</dbReference>
<gene>
    <name evidence="1" type="ORF">BJN45_10875</name>
</gene>
<dbReference type="OrthoDB" id="8722946at2"/>
<dbReference type="Gene3D" id="3.90.190.10">
    <property type="entry name" value="Protein tyrosine phosphatase superfamily"/>
    <property type="match status" value="1"/>
</dbReference>
<dbReference type="InterPro" id="IPR029021">
    <property type="entry name" value="Prot-tyrosine_phosphatase-like"/>
</dbReference>
<evidence type="ECO:0000313" key="2">
    <source>
        <dbReference type="Proteomes" id="UP000187526"/>
    </source>
</evidence>
<name>A0A1R1I5A8_9RHOO</name>
<evidence type="ECO:0000313" key="1">
    <source>
        <dbReference type="EMBL" id="OMG53905.1"/>
    </source>
</evidence>
<accession>A0A1R1I5A8</accession>
<reference evidence="1 2" key="1">
    <citation type="submission" date="2016-10" db="EMBL/GenBank/DDBJ databases">
        <title>Alkaliphiles isolated from bioreactors.</title>
        <authorList>
            <person name="Salah Z."/>
            <person name="Rout S.P."/>
            <person name="Humphreys P.N."/>
        </authorList>
    </citation>
    <scope>NUCLEOTIDE SEQUENCE [LARGE SCALE GENOMIC DNA]</scope>
    <source>
        <strain evidence="1 2">ZS02</strain>
    </source>
</reference>
<dbReference type="EMBL" id="MTHD01000003">
    <property type="protein sequence ID" value="OMG53905.1"/>
    <property type="molecule type" value="Genomic_DNA"/>
</dbReference>
<dbReference type="Proteomes" id="UP000187526">
    <property type="component" value="Unassembled WGS sequence"/>
</dbReference>
<dbReference type="STRING" id="418702.BJN45_10875"/>
<dbReference type="PROSITE" id="PS00383">
    <property type="entry name" value="TYR_PHOSPHATASE_1"/>
    <property type="match status" value="1"/>
</dbReference>